<dbReference type="Proteomes" id="UP000295726">
    <property type="component" value="Unassembled WGS sequence"/>
</dbReference>
<keyword evidence="2" id="KW-1185">Reference proteome</keyword>
<comment type="caution">
    <text evidence="1">The sequence shown here is derived from an EMBL/GenBank/DDBJ whole genome shotgun (WGS) entry which is preliminary data.</text>
</comment>
<accession>A0A4R3K034</accession>
<proteinExistence type="predicted"/>
<evidence type="ECO:0000313" key="1">
    <source>
        <dbReference type="EMBL" id="TCS73211.1"/>
    </source>
</evidence>
<evidence type="ECO:0000313" key="2">
    <source>
        <dbReference type="Proteomes" id="UP000295726"/>
    </source>
</evidence>
<name>A0A4R3K034_9FIRM</name>
<dbReference type="AlphaFoldDB" id="A0A4R3K034"/>
<dbReference type="RefSeq" id="WP_243117478.1">
    <property type="nucleotide sequence ID" value="NZ_SLZZ01000047.1"/>
</dbReference>
<reference evidence="1 2" key="1">
    <citation type="submission" date="2019-03" db="EMBL/GenBank/DDBJ databases">
        <title>Genomic Encyclopedia of Type Strains, Phase IV (KMG-IV): sequencing the most valuable type-strain genomes for metagenomic binning, comparative biology and taxonomic classification.</title>
        <authorList>
            <person name="Goeker M."/>
        </authorList>
    </citation>
    <scope>NUCLEOTIDE SEQUENCE [LARGE SCALE GENOMIC DNA]</scope>
    <source>
        <strain evidence="1 2">DSM 29489</strain>
    </source>
</reference>
<dbReference type="EMBL" id="SLZZ01000047">
    <property type="protein sequence ID" value="TCS73211.1"/>
    <property type="molecule type" value="Genomic_DNA"/>
</dbReference>
<protein>
    <submittedName>
        <fullName evidence="1">Uncharacterized protein</fullName>
    </submittedName>
</protein>
<sequence length="92" mass="10701">MQKNNEINQQLDLLKRNRRRLLESDADDEMISECRLLVELIEQGAPYLTGFDETLFHSIVNQIVVTEQDQLKFCLIGGFAFTEQLPKEVFGR</sequence>
<organism evidence="1 2">
    <name type="scientific">Muricomes intestini</name>
    <dbReference type="NCBI Taxonomy" id="1796634"/>
    <lineage>
        <taxon>Bacteria</taxon>
        <taxon>Bacillati</taxon>
        <taxon>Bacillota</taxon>
        <taxon>Clostridia</taxon>
        <taxon>Lachnospirales</taxon>
        <taxon>Lachnospiraceae</taxon>
        <taxon>Muricomes</taxon>
    </lineage>
</organism>
<gene>
    <name evidence="1" type="ORF">EDD59_1471</name>
</gene>